<dbReference type="Gene3D" id="1.20.58.80">
    <property type="entry name" value="Phosphotransferase system, lactose/cellobiose-type IIA subunit"/>
    <property type="match status" value="1"/>
</dbReference>
<comment type="caution">
    <text evidence="1">The sequence shown here is derived from an EMBL/GenBank/DDBJ whole genome shotgun (WGS) entry which is preliminary data.</text>
</comment>
<gene>
    <name evidence="1" type="ORF">H0H81_012647</name>
</gene>
<evidence type="ECO:0000313" key="2">
    <source>
        <dbReference type="Proteomes" id="UP000717328"/>
    </source>
</evidence>
<reference evidence="1" key="1">
    <citation type="submission" date="2021-02" db="EMBL/GenBank/DDBJ databases">
        <authorList>
            <person name="Nieuwenhuis M."/>
            <person name="Van De Peppel L.J.J."/>
        </authorList>
    </citation>
    <scope>NUCLEOTIDE SEQUENCE</scope>
    <source>
        <strain evidence="1">D49</strain>
    </source>
</reference>
<dbReference type="SUPFAM" id="SSF116846">
    <property type="entry name" value="MIT domain"/>
    <property type="match status" value="1"/>
</dbReference>
<reference evidence="1" key="2">
    <citation type="submission" date="2021-10" db="EMBL/GenBank/DDBJ databases">
        <title>Phylogenomics reveals ancestral predisposition of the termite-cultivated fungus Termitomyces towards a domesticated lifestyle.</title>
        <authorList>
            <person name="Auxier B."/>
            <person name="Grum-Grzhimaylo A."/>
            <person name="Cardenas M.E."/>
            <person name="Lodge J.D."/>
            <person name="Laessoe T."/>
            <person name="Pedersen O."/>
            <person name="Smith M.E."/>
            <person name="Kuyper T.W."/>
            <person name="Franco-Molano E.A."/>
            <person name="Baroni T.J."/>
            <person name="Aanen D.K."/>
        </authorList>
    </citation>
    <scope>NUCLEOTIDE SEQUENCE</scope>
    <source>
        <strain evidence="1">D49</strain>
    </source>
</reference>
<evidence type="ECO:0000313" key="1">
    <source>
        <dbReference type="EMBL" id="KAG5638430.1"/>
    </source>
</evidence>
<keyword evidence="2" id="KW-1185">Reference proteome</keyword>
<dbReference type="OrthoDB" id="167576at2759"/>
<dbReference type="AlphaFoldDB" id="A0A9P7K704"/>
<organism evidence="1 2">
    <name type="scientific">Sphagnurus paluster</name>
    <dbReference type="NCBI Taxonomy" id="117069"/>
    <lineage>
        <taxon>Eukaryota</taxon>
        <taxon>Fungi</taxon>
        <taxon>Dikarya</taxon>
        <taxon>Basidiomycota</taxon>
        <taxon>Agaricomycotina</taxon>
        <taxon>Agaricomycetes</taxon>
        <taxon>Agaricomycetidae</taxon>
        <taxon>Agaricales</taxon>
        <taxon>Tricholomatineae</taxon>
        <taxon>Lyophyllaceae</taxon>
        <taxon>Sphagnurus</taxon>
    </lineage>
</organism>
<protein>
    <submittedName>
        <fullName evidence="1">Uncharacterized protein</fullName>
    </submittedName>
</protein>
<dbReference type="Proteomes" id="UP000717328">
    <property type="component" value="Unassembled WGS sequence"/>
</dbReference>
<dbReference type="InterPro" id="IPR036181">
    <property type="entry name" value="MIT_dom_sf"/>
</dbReference>
<sequence>MSRINRTTDQEADVRVCFADLPYVINSHHTPQLTYNKAAKAELSRDYDLAFRLYVKSAELYLHLSRSSIVNTEATKWKTNAGKALQRAEKIKAFADKQKGQTQAVSNSATATPKIDLNLTPVGIDNFSTRTGLCFEKGRVGEWAIIPTMGGSCGPEIHSL</sequence>
<accession>A0A9P7K704</accession>
<name>A0A9P7K704_9AGAR</name>
<dbReference type="EMBL" id="JABCKI010005762">
    <property type="protein sequence ID" value="KAG5638430.1"/>
    <property type="molecule type" value="Genomic_DNA"/>
</dbReference>
<proteinExistence type="predicted"/>